<dbReference type="Gene3D" id="3.40.30.10">
    <property type="entry name" value="Glutaredoxin"/>
    <property type="match status" value="1"/>
</dbReference>
<feature type="signal peptide" evidence="1">
    <location>
        <begin position="1"/>
        <end position="25"/>
    </location>
</feature>
<protein>
    <submittedName>
        <fullName evidence="3">Protein-disulfide isomerase</fullName>
    </submittedName>
</protein>
<dbReference type="STRING" id="941907.SAMN06295910_1659"/>
<evidence type="ECO:0000256" key="1">
    <source>
        <dbReference type="SAM" id="SignalP"/>
    </source>
</evidence>
<proteinExistence type="predicted"/>
<evidence type="ECO:0000259" key="2">
    <source>
        <dbReference type="Pfam" id="PF13462"/>
    </source>
</evidence>
<organism evidence="3 4">
    <name type="scientific">Allosphingosinicella indica</name>
    <dbReference type="NCBI Taxonomy" id="941907"/>
    <lineage>
        <taxon>Bacteria</taxon>
        <taxon>Pseudomonadati</taxon>
        <taxon>Pseudomonadota</taxon>
        <taxon>Alphaproteobacteria</taxon>
        <taxon>Sphingomonadales</taxon>
        <taxon>Sphingomonadaceae</taxon>
        <taxon>Allosphingosinicella</taxon>
    </lineage>
</organism>
<dbReference type="RefSeq" id="WP_085218344.1">
    <property type="nucleotide sequence ID" value="NZ_LT840185.1"/>
</dbReference>
<dbReference type="EMBL" id="LT840185">
    <property type="protein sequence ID" value="SMF68818.1"/>
    <property type="molecule type" value="Genomic_DNA"/>
</dbReference>
<sequence length="234" mass="24718">MITRAIAAALAVAALGAAASLPAQPAGKAAARDWTRAVSATPDGGFRVGNPAAPMKLVEYGSLTCDHCAHFARDGMPKLLAGPVKSGQLSFEFRNFVRDPYDMTAALLARCAGPGDFFALTDALFDAQRDWIARYQAMTPAQSAEMNALTQGQKIDKLAEFGGLYAIAARHGVPAAKAKACVTDEAAFKKLAEMRKIAAERDQLQGTPHFLLNGKPLAVHDWAGLEPLLKTPAG</sequence>
<accession>A0A1X7GFF1</accession>
<name>A0A1X7GFF1_9SPHN</name>
<dbReference type="Proteomes" id="UP000192934">
    <property type="component" value="Chromosome I"/>
</dbReference>
<gene>
    <name evidence="3" type="ORF">SAMN06295910_1659</name>
</gene>
<keyword evidence="1" id="KW-0732">Signal</keyword>
<dbReference type="InterPro" id="IPR036249">
    <property type="entry name" value="Thioredoxin-like_sf"/>
</dbReference>
<feature type="domain" description="Thioredoxin-like fold" evidence="2">
    <location>
        <begin position="45"/>
        <end position="229"/>
    </location>
</feature>
<evidence type="ECO:0000313" key="4">
    <source>
        <dbReference type="Proteomes" id="UP000192934"/>
    </source>
</evidence>
<reference evidence="4" key="1">
    <citation type="submission" date="2017-04" db="EMBL/GenBank/DDBJ databases">
        <authorList>
            <person name="Varghese N."/>
            <person name="Submissions S."/>
        </authorList>
    </citation>
    <scope>NUCLEOTIDE SEQUENCE [LARGE SCALE GENOMIC DNA]</scope>
    <source>
        <strain evidence="4">Dd16</strain>
    </source>
</reference>
<feature type="chain" id="PRO_5012078272" evidence="1">
    <location>
        <begin position="26"/>
        <end position="234"/>
    </location>
</feature>
<keyword evidence="3" id="KW-0413">Isomerase</keyword>
<dbReference type="GO" id="GO:0016853">
    <property type="term" value="F:isomerase activity"/>
    <property type="evidence" value="ECO:0007669"/>
    <property type="project" value="UniProtKB-KW"/>
</dbReference>
<dbReference type="InterPro" id="IPR012336">
    <property type="entry name" value="Thioredoxin-like_fold"/>
</dbReference>
<dbReference type="OrthoDB" id="8478320at2"/>
<evidence type="ECO:0000313" key="3">
    <source>
        <dbReference type="EMBL" id="SMF68818.1"/>
    </source>
</evidence>
<dbReference type="Gene3D" id="1.10.40.110">
    <property type="match status" value="1"/>
</dbReference>
<dbReference type="AlphaFoldDB" id="A0A1X7GFF1"/>
<keyword evidence="4" id="KW-1185">Reference proteome</keyword>
<dbReference type="Pfam" id="PF13462">
    <property type="entry name" value="Thioredoxin_4"/>
    <property type="match status" value="1"/>
</dbReference>
<dbReference type="SUPFAM" id="SSF52833">
    <property type="entry name" value="Thioredoxin-like"/>
    <property type="match status" value="1"/>
</dbReference>